<name>A0ACC3ABM7_9EURO</name>
<evidence type="ECO:0000313" key="2">
    <source>
        <dbReference type="Proteomes" id="UP001172386"/>
    </source>
</evidence>
<gene>
    <name evidence="1" type="ORF">H2198_003427</name>
</gene>
<keyword evidence="2" id="KW-1185">Reference proteome</keyword>
<dbReference type="Proteomes" id="UP001172386">
    <property type="component" value="Unassembled WGS sequence"/>
</dbReference>
<comment type="caution">
    <text evidence="1">The sequence shown here is derived from an EMBL/GenBank/DDBJ whole genome shotgun (WGS) entry which is preliminary data.</text>
</comment>
<evidence type="ECO:0000313" key="1">
    <source>
        <dbReference type="EMBL" id="KAJ9658857.1"/>
    </source>
</evidence>
<accession>A0ACC3ABM7</accession>
<sequence length="832" mass="92666">MAEASTANTPASGRLFSGIKFWVAHQIPQRSWFIDNMRRNGADIVPLEKQADMCLVDHARKVLPLGDGYFSYKFVEDSIRKGTLEDPEQHRVGIQSRAQRPVGSVTYAGKRTKTAFTEADDQILYNCVVPFRDAGGKWKGNAIYKQIEEKYPHHTYQSWRSRFIDIVQYQVRTLTTRPALDAHQQEQEERGPQRSPKRRRLNGTAAYDGTHHGVSVSRPVQSINAPLLHPGTGTEDKRLLRIEREPRAETELQGVQENNTGRGQSSILPGQEPGAESNASLGPDPEEAETTRIRGLRQTLPLNHPINRPLKQRILALGFTIEQARSMYIAVPDVCNTKPENLDGAWGRVASNFDSEPTHTPEEWRKFYDTLILPVYMQRNRLANQEALRHFIENVLEREERSATPKIKTELMLDARSSEDKQQIRELARARAETKRIEMSPSSSVSEERTGDGPEQDHHIPSVLRDPSPLFVPLSPTTQREVIQANEGRKRTSQQSTTTESATQPSQNVQPSQISPKKKLFGRTLDSQVLSSQYSHSPGNYNDNSLNDSATAPDSSDKSSATSSAPPWNADQINKLAGTDLQTQRPATSPVMPPQPAVSFSQPNRIADDTILIKTASKPTFQLPTSQEPPESGQRIPKSSATSQSTSQKSDCHNSANQGQIAGIVLSNSAMPHEQQPEIELPQSSPARSIGDRIDLLGEDPNKEFDLQSNHAPSDTGSEFMAFDIAPERSQLWDIPDDSNTEGEGDEEDEDPISASDIQQQSMQRRPLTPLRRLSPTKENEGIDDIGQRYESKGSSLPHSPIKRIANPVETQALFQMPLERNSSAFDVPAPE</sequence>
<organism evidence="1 2">
    <name type="scientific">Neophaeococcomyces mojaviensis</name>
    <dbReference type="NCBI Taxonomy" id="3383035"/>
    <lineage>
        <taxon>Eukaryota</taxon>
        <taxon>Fungi</taxon>
        <taxon>Dikarya</taxon>
        <taxon>Ascomycota</taxon>
        <taxon>Pezizomycotina</taxon>
        <taxon>Eurotiomycetes</taxon>
        <taxon>Chaetothyriomycetidae</taxon>
        <taxon>Chaetothyriales</taxon>
        <taxon>Chaetothyriales incertae sedis</taxon>
        <taxon>Neophaeococcomyces</taxon>
    </lineage>
</organism>
<protein>
    <submittedName>
        <fullName evidence="1">Uncharacterized protein</fullName>
    </submittedName>
</protein>
<reference evidence="1" key="1">
    <citation type="submission" date="2022-10" db="EMBL/GenBank/DDBJ databases">
        <title>Culturing micro-colonial fungi from biological soil crusts in the Mojave desert and describing Neophaeococcomyces mojavensis, and introducing the new genera and species Taxawa tesnikishii.</title>
        <authorList>
            <person name="Kurbessoian T."/>
            <person name="Stajich J.E."/>
        </authorList>
    </citation>
    <scope>NUCLEOTIDE SEQUENCE</scope>
    <source>
        <strain evidence="1">JES_112</strain>
    </source>
</reference>
<feature type="non-terminal residue" evidence="1">
    <location>
        <position position="832"/>
    </location>
</feature>
<dbReference type="EMBL" id="JAPDRQ010000046">
    <property type="protein sequence ID" value="KAJ9658857.1"/>
    <property type="molecule type" value="Genomic_DNA"/>
</dbReference>
<proteinExistence type="predicted"/>